<evidence type="ECO:0000256" key="5">
    <source>
        <dbReference type="SAM" id="MobiDB-lite"/>
    </source>
</evidence>
<feature type="transmembrane region" description="Helical" evidence="6">
    <location>
        <begin position="69"/>
        <end position="90"/>
    </location>
</feature>
<evidence type="ECO:0000313" key="7">
    <source>
        <dbReference type="EMBL" id="THH15707.1"/>
    </source>
</evidence>
<protein>
    <recommendedName>
        <fullName evidence="9">Zinc/iron permease</fullName>
    </recommendedName>
</protein>
<evidence type="ECO:0000256" key="3">
    <source>
        <dbReference type="ARBA" id="ARBA00022989"/>
    </source>
</evidence>
<feature type="region of interest" description="Disordered" evidence="5">
    <location>
        <begin position="102"/>
        <end position="152"/>
    </location>
</feature>
<feature type="transmembrane region" description="Helical" evidence="6">
    <location>
        <begin position="401"/>
        <end position="419"/>
    </location>
</feature>
<dbReference type="PANTHER" id="PTHR11040:SF44">
    <property type="entry name" value="PROTEIN ZNTC-RELATED"/>
    <property type="match status" value="1"/>
</dbReference>
<evidence type="ECO:0000256" key="2">
    <source>
        <dbReference type="ARBA" id="ARBA00022692"/>
    </source>
</evidence>
<dbReference type="PANTHER" id="PTHR11040">
    <property type="entry name" value="ZINC/IRON TRANSPORTER"/>
    <property type="match status" value="1"/>
</dbReference>
<feature type="compositionally biased region" description="Acidic residues" evidence="5">
    <location>
        <begin position="232"/>
        <end position="251"/>
    </location>
</feature>
<dbReference type="OrthoDB" id="448280at2759"/>
<gene>
    <name evidence="7" type="ORF">EUX98_g9422</name>
</gene>
<sequence>MVVLFVVSLFAASFPALSKHIRVLRIPRIVFFLGKHFGTGVILATAFVHLLQDAFDNLSHPDVKARWPIGKWTGLIVFGSLLSIFLVEYISTSYVDRLHSYSSPSPSRPPSISQVTPPTQHLDTEHTPLLYSHQPHTHDAPLASPPTPPLDPQVLLVETVAGADIIFSGGHHRHEERTSHLEHSCSGPKKSFIQYPDTTGHEHGTKQSRHHAHHHSEGSRHGGHGHVHVDIDDWDPDADESSSTLDDEEAGEPTKVKVGHKRQVVGILMLQMGIMIHSLVIGLTLSITSGAEFTSLITAILFHQLFEGLSLGIRIAALPGRSFLVLKSTLAFTFAITTPLGIALGLALFGGGRSAGAQLKLTEGLLSAVSAGMLIYAACVEMLAGDFVMDPALWKRSVKDQTLAVGSLLLGAGCMAALGL</sequence>
<dbReference type="Proteomes" id="UP000308730">
    <property type="component" value="Unassembled WGS sequence"/>
</dbReference>
<reference evidence="7 8" key="1">
    <citation type="submission" date="2019-02" db="EMBL/GenBank/DDBJ databases">
        <title>Genome sequencing of the rare red list fungi Antrodiella citrinella (Flaviporus citrinellus).</title>
        <authorList>
            <person name="Buettner E."/>
            <person name="Kellner H."/>
        </authorList>
    </citation>
    <scope>NUCLEOTIDE SEQUENCE [LARGE SCALE GENOMIC DNA]</scope>
    <source>
        <strain evidence="7 8">DSM 108506</strain>
    </source>
</reference>
<dbReference type="InterPro" id="IPR003689">
    <property type="entry name" value="ZIP"/>
</dbReference>
<feature type="transmembrane region" description="Helical" evidence="6">
    <location>
        <begin position="293"/>
        <end position="317"/>
    </location>
</feature>
<comment type="subcellular location">
    <subcellularLocation>
        <location evidence="1">Membrane</location>
        <topology evidence="1">Multi-pass membrane protein</topology>
    </subcellularLocation>
</comment>
<feature type="transmembrane region" description="Helical" evidence="6">
    <location>
        <begin position="369"/>
        <end position="389"/>
    </location>
</feature>
<feature type="transmembrane region" description="Helical" evidence="6">
    <location>
        <begin position="264"/>
        <end position="287"/>
    </location>
</feature>
<evidence type="ECO:0000313" key="8">
    <source>
        <dbReference type="Proteomes" id="UP000308730"/>
    </source>
</evidence>
<dbReference type="Pfam" id="PF02535">
    <property type="entry name" value="Zip"/>
    <property type="match status" value="1"/>
</dbReference>
<feature type="region of interest" description="Disordered" evidence="5">
    <location>
        <begin position="197"/>
        <end position="256"/>
    </location>
</feature>
<comment type="caution">
    <text evidence="7">The sequence shown here is derived from an EMBL/GenBank/DDBJ whole genome shotgun (WGS) entry which is preliminary data.</text>
</comment>
<evidence type="ECO:0008006" key="9">
    <source>
        <dbReference type="Google" id="ProtNLM"/>
    </source>
</evidence>
<keyword evidence="2 6" id="KW-0812">Transmembrane</keyword>
<dbReference type="AlphaFoldDB" id="A0A4S4LUE4"/>
<proteinExistence type="predicted"/>
<dbReference type="GO" id="GO:0005886">
    <property type="term" value="C:plasma membrane"/>
    <property type="evidence" value="ECO:0007669"/>
    <property type="project" value="TreeGrafter"/>
</dbReference>
<evidence type="ECO:0000256" key="6">
    <source>
        <dbReference type="SAM" id="Phobius"/>
    </source>
</evidence>
<dbReference type="GO" id="GO:0005385">
    <property type="term" value="F:zinc ion transmembrane transporter activity"/>
    <property type="evidence" value="ECO:0007669"/>
    <property type="project" value="TreeGrafter"/>
</dbReference>
<keyword evidence="3 6" id="KW-1133">Transmembrane helix</keyword>
<keyword evidence="8" id="KW-1185">Reference proteome</keyword>
<accession>A0A4S4LUE4</accession>
<feature type="transmembrane region" description="Helical" evidence="6">
    <location>
        <begin position="329"/>
        <end position="349"/>
    </location>
</feature>
<organism evidence="7 8">
    <name type="scientific">Antrodiella citrinella</name>
    <dbReference type="NCBI Taxonomy" id="2447956"/>
    <lineage>
        <taxon>Eukaryota</taxon>
        <taxon>Fungi</taxon>
        <taxon>Dikarya</taxon>
        <taxon>Basidiomycota</taxon>
        <taxon>Agaricomycotina</taxon>
        <taxon>Agaricomycetes</taxon>
        <taxon>Polyporales</taxon>
        <taxon>Steccherinaceae</taxon>
        <taxon>Antrodiella</taxon>
    </lineage>
</organism>
<dbReference type="EMBL" id="SGPM01000796">
    <property type="protein sequence ID" value="THH15707.1"/>
    <property type="molecule type" value="Genomic_DNA"/>
</dbReference>
<evidence type="ECO:0000256" key="1">
    <source>
        <dbReference type="ARBA" id="ARBA00004141"/>
    </source>
</evidence>
<keyword evidence="4 6" id="KW-0472">Membrane</keyword>
<feature type="compositionally biased region" description="Low complexity" evidence="5">
    <location>
        <begin position="102"/>
        <end position="113"/>
    </location>
</feature>
<name>A0A4S4LUE4_9APHY</name>
<evidence type="ECO:0000256" key="4">
    <source>
        <dbReference type="ARBA" id="ARBA00023136"/>
    </source>
</evidence>